<gene>
    <name evidence="1" type="ORF">Pyn_33874</name>
</gene>
<evidence type="ECO:0000313" key="2">
    <source>
        <dbReference type="Proteomes" id="UP000250321"/>
    </source>
</evidence>
<protein>
    <submittedName>
        <fullName evidence="1">Uncharacterized protein</fullName>
    </submittedName>
</protein>
<evidence type="ECO:0000313" key="1">
    <source>
        <dbReference type="EMBL" id="PQQ03414.1"/>
    </source>
</evidence>
<organism evidence="1 2">
    <name type="scientific">Prunus yedoensis var. nudiflora</name>
    <dbReference type="NCBI Taxonomy" id="2094558"/>
    <lineage>
        <taxon>Eukaryota</taxon>
        <taxon>Viridiplantae</taxon>
        <taxon>Streptophyta</taxon>
        <taxon>Embryophyta</taxon>
        <taxon>Tracheophyta</taxon>
        <taxon>Spermatophyta</taxon>
        <taxon>Magnoliopsida</taxon>
        <taxon>eudicotyledons</taxon>
        <taxon>Gunneridae</taxon>
        <taxon>Pentapetalae</taxon>
        <taxon>rosids</taxon>
        <taxon>fabids</taxon>
        <taxon>Rosales</taxon>
        <taxon>Rosaceae</taxon>
        <taxon>Amygdaloideae</taxon>
        <taxon>Amygdaleae</taxon>
        <taxon>Prunus</taxon>
    </lineage>
</organism>
<dbReference type="AlphaFoldDB" id="A0A314YGM6"/>
<keyword evidence="2" id="KW-1185">Reference proteome</keyword>
<proteinExistence type="predicted"/>
<name>A0A314YGM6_PRUYE</name>
<dbReference type="Proteomes" id="UP000250321">
    <property type="component" value="Unassembled WGS sequence"/>
</dbReference>
<dbReference type="EMBL" id="PJQY01001349">
    <property type="protein sequence ID" value="PQQ03414.1"/>
    <property type="molecule type" value="Genomic_DNA"/>
</dbReference>
<accession>A0A314YGM6</accession>
<comment type="caution">
    <text evidence="1">The sequence shown here is derived from an EMBL/GenBank/DDBJ whole genome shotgun (WGS) entry which is preliminary data.</text>
</comment>
<sequence length="105" mass="11677">MLIIVLRRNYWVLQADCVSSPTPIIYTYRASLYLGQNQRGDPNARVQASACEGCRTGEGFRTGDVVHPADSRISPLIGRPQVGHIANMSHRIHTLELKMKKESSA</sequence>
<reference evidence="1 2" key="1">
    <citation type="submission" date="2018-02" db="EMBL/GenBank/DDBJ databases">
        <title>Draft genome of wild Prunus yedoensis var. nudiflora.</title>
        <authorList>
            <person name="Baek S."/>
            <person name="Kim J.-H."/>
            <person name="Choi K."/>
            <person name="Kim G.-B."/>
            <person name="Cho A."/>
            <person name="Jang H."/>
            <person name="Shin C.-H."/>
            <person name="Yu H.-J."/>
            <person name="Mun J.-H."/>
        </authorList>
    </citation>
    <scope>NUCLEOTIDE SEQUENCE [LARGE SCALE GENOMIC DNA]</scope>
    <source>
        <strain evidence="2">cv. Jeju island</strain>
        <tissue evidence="1">Leaf</tissue>
    </source>
</reference>